<reference evidence="2 4" key="1">
    <citation type="submission" date="2020-02" db="EMBL/GenBank/DDBJ databases">
        <title>Comparative genomics of sulfur disproportionating microorganisms.</title>
        <authorList>
            <person name="Ward L.M."/>
            <person name="Bertran E."/>
            <person name="Johnston D.T."/>
        </authorList>
    </citation>
    <scope>NUCLEOTIDE SEQUENCE [LARGE SCALE GENOMIC DNA]</scope>
    <source>
        <strain evidence="2 4">DSM 100025</strain>
    </source>
</reference>
<gene>
    <name evidence="2" type="ORF">G3N55_11750</name>
    <name evidence="3" type="ORF">G3N55_11990</name>
</gene>
<evidence type="ECO:0000313" key="4">
    <source>
        <dbReference type="Proteomes" id="UP000469346"/>
    </source>
</evidence>
<dbReference type="EMBL" id="JAAGRR010000191">
    <property type="protein sequence ID" value="NDY43508.1"/>
    <property type="molecule type" value="Genomic_DNA"/>
</dbReference>
<accession>A0A6N9TR07</accession>
<evidence type="ECO:0000313" key="2">
    <source>
        <dbReference type="EMBL" id="NDY43508.1"/>
    </source>
</evidence>
<keyword evidence="4" id="KW-1185">Reference proteome</keyword>
<feature type="transmembrane region" description="Helical" evidence="1">
    <location>
        <begin position="37"/>
        <end position="54"/>
    </location>
</feature>
<keyword evidence="1" id="KW-0472">Membrane</keyword>
<keyword evidence="1" id="KW-0812">Transmembrane</keyword>
<evidence type="ECO:0000313" key="3">
    <source>
        <dbReference type="EMBL" id="NDY43555.1"/>
    </source>
</evidence>
<dbReference type="AlphaFoldDB" id="A0A6N9TR07"/>
<sequence>MVVPIKKLKRFQSENNPNVFVFGEKSVLANWVLNHPFWTASILVFFAIVPTVSCSDRFLKVFIVFSTYNYAIALAARLLCRNLCYKVEYDLSSRVIKFYRCFNSGAIEAPIENVVFLFDRHFAAIYSVYRFTIFNEYMPYFAAIIPGNEIKFSDGIYARYMKWRFKSMKKSLEG</sequence>
<feature type="transmembrane region" description="Helical" evidence="1">
    <location>
        <begin position="61"/>
        <end position="79"/>
    </location>
</feature>
<comment type="caution">
    <text evidence="2">The sequence shown here is derived from an EMBL/GenBank/DDBJ whole genome shotgun (WGS) entry which is preliminary data.</text>
</comment>
<organism evidence="2 4">
    <name type="scientific">Dissulfurirhabdus thermomarina</name>
    <dbReference type="NCBI Taxonomy" id="1765737"/>
    <lineage>
        <taxon>Bacteria</taxon>
        <taxon>Deltaproteobacteria</taxon>
        <taxon>Dissulfurirhabdaceae</taxon>
        <taxon>Dissulfurirhabdus</taxon>
    </lineage>
</organism>
<name>A0A6N9TR07_DISTH</name>
<dbReference type="RefSeq" id="WP_163299800.1">
    <property type="nucleotide sequence ID" value="NZ_JAAGRR010000191.1"/>
</dbReference>
<dbReference type="EMBL" id="JAAGRR010000207">
    <property type="protein sequence ID" value="NDY43555.1"/>
    <property type="molecule type" value="Genomic_DNA"/>
</dbReference>
<evidence type="ECO:0000256" key="1">
    <source>
        <dbReference type="SAM" id="Phobius"/>
    </source>
</evidence>
<proteinExistence type="predicted"/>
<dbReference type="Proteomes" id="UP000469346">
    <property type="component" value="Unassembled WGS sequence"/>
</dbReference>
<protein>
    <submittedName>
        <fullName evidence="2">Uncharacterized protein</fullName>
    </submittedName>
</protein>
<keyword evidence="1" id="KW-1133">Transmembrane helix</keyword>